<dbReference type="PANTHER" id="PTHR37529:SF1">
    <property type="entry name" value="TRANSPOSASE INSG FOR INSERTION SEQUENCE ELEMENT IS4-RELATED"/>
    <property type="match status" value="1"/>
</dbReference>
<dbReference type="Proteomes" id="UP001333996">
    <property type="component" value="Unassembled WGS sequence"/>
</dbReference>
<dbReference type="PANTHER" id="PTHR37529">
    <property type="entry name" value="TRANSPOSASE INSG FOR INSERTION SEQUENCE ELEMENT IS4-RELATED"/>
    <property type="match status" value="1"/>
</dbReference>
<dbReference type="InterPro" id="IPR002559">
    <property type="entry name" value="Transposase_11"/>
</dbReference>
<sequence length="282" mass="30713">PGAFWRGLRLTSMDGSLFDVPDSEANSAAYARPSNGSRPAPYPQVRLLALVECGTKAMIGAVFDSFAVGERTLAKRLLVHLREGMLLMADRGFPAYGLWRSAVASGAQLLWRVSDSFTLPLDRVLPDGTYLTHLNGPRGARITVRAVEYTVTTTTLGPDGATEETSELFCLITTLLDPEQAPAQELAELYTARWTSETIFKHIKIEQRGGRTATLRSNSPAMVEQELWAMLCVYQAVNTLAADTAHRANLPASHISFKHTLAAARRSVGADFPPSRTGRQAP</sequence>
<dbReference type="RefSeq" id="WP_329513256.1">
    <property type="nucleotide sequence ID" value="NZ_JAYWVC010000607.1"/>
</dbReference>
<evidence type="ECO:0000259" key="1">
    <source>
        <dbReference type="Pfam" id="PF01609"/>
    </source>
</evidence>
<dbReference type="NCBIfam" id="NF033592">
    <property type="entry name" value="transpos_IS4_1"/>
    <property type="match status" value="1"/>
</dbReference>
<feature type="non-terminal residue" evidence="2">
    <location>
        <position position="1"/>
    </location>
</feature>
<reference evidence="2" key="1">
    <citation type="submission" date="2024-01" db="EMBL/GenBank/DDBJ databases">
        <title>First draft genome sequence data of TA4-1, the type strain of Gram-positive actinobacterium Streptomyces chiangmaiensis.</title>
        <authorList>
            <person name="Yasawong M."/>
            <person name="Nantapong N."/>
        </authorList>
    </citation>
    <scope>NUCLEOTIDE SEQUENCE</scope>
    <source>
        <strain evidence="2">TA4-1</strain>
    </source>
</reference>
<comment type="caution">
    <text evidence="2">The sequence shown here is derived from an EMBL/GenBank/DDBJ whole genome shotgun (WGS) entry which is preliminary data.</text>
</comment>
<dbReference type="InterPro" id="IPR047952">
    <property type="entry name" value="Transpos_IS4"/>
</dbReference>
<protein>
    <submittedName>
        <fullName evidence="2">IS4 family transposase</fullName>
    </submittedName>
</protein>
<gene>
    <name evidence="2" type="ORF">VXC91_45925</name>
</gene>
<name>A0ABU7FXV7_9ACTN</name>
<proteinExistence type="predicted"/>
<evidence type="ECO:0000313" key="2">
    <source>
        <dbReference type="EMBL" id="MED7828966.1"/>
    </source>
</evidence>
<keyword evidence="3" id="KW-1185">Reference proteome</keyword>
<dbReference type="EMBL" id="JAYWVC010000607">
    <property type="protein sequence ID" value="MED7828966.1"/>
    <property type="molecule type" value="Genomic_DNA"/>
</dbReference>
<organism evidence="2 3">
    <name type="scientific">Streptomyces chiangmaiensis</name>
    <dbReference type="NCBI Taxonomy" id="766497"/>
    <lineage>
        <taxon>Bacteria</taxon>
        <taxon>Bacillati</taxon>
        <taxon>Actinomycetota</taxon>
        <taxon>Actinomycetes</taxon>
        <taxon>Kitasatosporales</taxon>
        <taxon>Streptomycetaceae</taxon>
        <taxon>Streptomyces</taxon>
    </lineage>
</organism>
<dbReference type="InterPro" id="IPR012337">
    <property type="entry name" value="RNaseH-like_sf"/>
</dbReference>
<dbReference type="Pfam" id="PF01609">
    <property type="entry name" value="DDE_Tnp_1"/>
    <property type="match status" value="1"/>
</dbReference>
<feature type="domain" description="Transposase IS4-like" evidence="1">
    <location>
        <begin position="7"/>
        <end position="234"/>
    </location>
</feature>
<accession>A0ABU7FXV7</accession>
<evidence type="ECO:0000313" key="3">
    <source>
        <dbReference type="Proteomes" id="UP001333996"/>
    </source>
</evidence>
<dbReference type="SUPFAM" id="SSF53098">
    <property type="entry name" value="Ribonuclease H-like"/>
    <property type="match status" value="1"/>
</dbReference>